<dbReference type="PANTHER" id="PTHR35503:SF2">
    <property type="entry name" value="OS04G0455700 PROTEIN"/>
    <property type="match status" value="1"/>
</dbReference>
<reference evidence="3" key="1">
    <citation type="submission" date="2013-07" db="EMBL/GenBank/DDBJ databases">
        <title>The genome of Eucalyptus grandis.</title>
        <authorList>
            <person name="Schmutz J."/>
            <person name="Hayes R."/>
            <person name="Myburg A."/>
            <person name="Tuskan G."/>
            <person name="Grattapaglia D."/>
            <person name="Rokhsar D.S."/>
        </authorList>
    </citation>
    <scope>NUCLEOTIDE SEQUENCE</scope>
    <source>
        <tissue evidence="3">Leaf extractions</tissue>
    </source>
</reference>
<gene>
    <name evidence="2" type="ORF">EUGRSUZ_I00429</name>
    <name evidence="3" type="ORF">EUGRSUZ_I00430</name>
</gene>
<dbReference type="EMBL" id="KK198761">
    <property type="protein sequence ID" value="KCW54481.1"/>
    <property type="molecule type" value="Genomic_DNA"/>
</dbReference>
<dbReference type="Gene3D" id="2.60.40.150">
    <property type="entry name" value="C2 domain"/>
    <property type="match status" value="1"/>
</dbReference>
<dbReference type="Gramene" id="KCW54481">
    <property type="protein sequence ID" value="KCW54481"/>
    <property type="gene ID" value="EUGRSUZ_I00429"/>
</dbReference>
<dbReference type="eggNOG" id="ENOG502S0ER">
    <property type="taxonomic scope" value="Eukaryota"/>
</dbReference>
<dbReference type="KEGG" id="egr:104418264"/>
<dbReference type="PROSITE" id="PS50004">
    <property type="entry name" value="C2"/>
    <property type="match status" value="1"/>
</dbReference>
<evidence type="ECO:0000259" key="1">
    <source>
        <dbReference type="PROSITE" id="PS50004"/>
    </source>
</evidence>
<dbReference type="InterPro" id="IPR035892">
    <property type="entry name" value="C2_domain_sf"/>
</dbReference>
<name>A0A059AKJ0_EUCGR</name>
<dbReference type="InterPro" id="IPR000008">
    <property type="entry name" value="C2_dom"/>
</dbReference>
<feature type="domain" description="C2" evidence="1">
    <location>
        <begin position="1"/>
        <end position="131"/>
    </location>
</feature>
<dbReference type="OrthoDB" id="687396at2759"/>
<protein>
    <recommendedName>
        <fullName evidence="1">C2 domain-containing protein</fullName>
    </recommendedName>
</protein>
<accession>A0A059AKJ0</accession>
<dbReference type="OMA" id="CPGVHEE"/>
<evidence type="ECO:0000313" key="2">
    <source>
        <dbReference type="EMBL" id="KCW54481.1"/>
    </source>
</evidence>
<dbReference type="Gramene" id="KCW54482">
    <property type="protein sequence ID" value="KCW54482"/>
    <property type="gene ID" value="EUGRSUZ_I00430"/>
</dbReference>
<dbReference type="EMBL" id="KK198761">
    <property type="protein sequence ID" value="KCW54482.1"/>
    <property type="molecule type" value="Genomic_DNA"/>
</dbReference>
<dbReference type="PANTHER" id="PTHR35503">
    <property type="entry name" value="OSJNBA0006M15.15 PROTEIN"/>
    <property type="match status" value="1"/>
</dbReference>
<proteinExistence type="predicted"/>
<evidence type="ECO:0000313" key="3">
    <source>
        <dbReference type="EMBL" id="KCW54482.1"/>
    </source>
</evidence>
<organism evidence="3">
    <name type="scientific">Eucalyptus grandis</name>
    <name type="common">Flooded gum</name>
    <dbReference type="NCBI Taxonomy" id="71139"/>
    <lineage>
        <taxon>Eukaryota</taxon>
        <taxon>Viridiplantae</taxon>
        <taxon>Streptophyta</taxon>
        <taxon>Embryophyta</taxon>
        <taxon>Tracheophyta</taxon>
        <taxon>Spermatophyta</taxon>
        <taxon>Magnoliopsida</taxon>
        <taxon>eudicotyledons</taxon>
        <taxon>Gunneridae</taxon>
        <taxon>Pentapetalae</taxon>
        <taxon>rosids</taxon>
        <taxon>malvids</taxon>
        <taxon>Myrtales</taxon>
        <taxon>Myrtaceae</taxon>
        <taxon>Myrtoideae</taxon>
        <taxon>Eucalypteae</taxon>
        <taxon>Eucalyptus</taxon>
    </lineage>
</organism>
<dbReference type="FunCoup" id="A0A059AKJ0">
    <property type="interactions" value="1"/>
</dbReference>
<dbReference type="AlphaFoldDB" id="A0A059AKJ0"/>
<sequence>MGASTPPSSFSCEIRIAEAKNMDLVQPSDAVFVRLYLSAGNSNQKIQLNTRELPSPSSSGLRWNESFSLECTGSEDSMKSLSQASVVFELRTRSRSSILGPIGRRSKVVGRAEVPWKTVLESPGMEVETWARMAPPSRRRLSEDGKPPSVRIAMRLRAADMADVDERKRTREARLKKTEECECDGCGLGFCSREDYDVFALAAAFEAF</sequence>